<sequence>MCPFNKSTRIISCLVFKLIASSLVLTLVTVTIVHTNSHSSTFTKSYGNSSGRTTPSGKFAGNRPGNGAANGVGNGVGNSNVQGPVVIFDPAYFCAGVLPGGSGLLFSVGDVVLDAVSAGGSTLGLGFSSTSYIQVSPNEAQTGAINIQCMNSDTGKCVSTNVKVSPQSPVMSCILFTDIFKMECRLVNGVGQSQ</sequence>
<comment type="caution">
    <text evidence="2">The sequence shown here is derived from an EMBL/GenBank/DDBJ whole genome shotgun (WGS) entry which is preliminary data.</text>
</comment>
<keyword evidence="3" id="KW-1185">Reference proteome</keyword>
<evidence type="ECO:0000313" key="3">
    <source>
        <dbReference type="Proteomes" id="UP001367676"/>
    </source>
</evidence>
<evidence type="ECO:0000313" key="2">
    <source>
        <dbReference type="EMBL" id="KAK7605328.1"/>
    </source>
</evidence>
<gene>
    <name evidence="2" type="ORF">V9T40_007186</name>
</gene>
<evidence type="ECO:0000256" key="1">
    <source>
        <dbReference type="SAM" id="MobiDB-lite"/>
    </source>
</evidence>
<organism evidence="2 3">
    <name type="scientific">Parthenolecanium corni</name>
    <dbReference type="NCBI Taxonomy" id="536013"/>
    <lineage>
        <taxon>Eukaryota</taxon>
        <taxon>Metazoa</taxon>
        <taxon>Ecdysozoa</taxon>
        <taxon>Arthropoda</taxon>
        <taxon>Hexapoda</taxon>
        <taxon>Insecta</taxon>
        <taxon>Pterygota</taxon>
        <taxon>Neoptera</taxon>
        <taxon>Paraneoptera</taxon>
        <taxon>Hemiptera</taxon>
        <taxon>Sternorrhyncha</taxon>
        <taxon>Coccoidea</taxon>
        <taxon>Coccidae</taxon>
        <taxon>Parthenolecanium</taxon>
    </lineage>
</organism>
<accession>A0AAN9Y9K8</accession>
<feature type="region of interest" description="Disordered" evidence="1">
    <location>
        <begin position="41"/>
        <end position="65"/>
    </location>
</feature>
<dbReference type="EMBL" id="JBBCAQ010000002">
    <property type="protein sequence ID" value="KAK7605328.1"/>
    <property type="molecule type" value="Genomic_DNA"/>
</dbReference>
<reference evidence="2 3" key="1">
    <citation type="submission" date="2024-03" db="EMBL/GenBank/DDBJ databases">
        <title>Adaptation during the transition from Ophiocordyceps entomopathogen to insect associate is accompanied by gene loss and intensified selection.</title>
        <authorList>
            <person name="Ward C.M."/>
            <person name="Onetto C.A."/>
            <person name="Borneman A.R."/>
        </authorList>
    </citation>
    <scope>NUCLEOTIDE SEQUENCE [LARGE SCALE GENOMIC DNA]</scope>
    <source>
        <strain evidence="2">AWRI1</strain>
        <tissue evidence="2">Single Adult Female</tissue>
    </source>
</reference>
<proteinExistence type="predicted"/>
<dbReference type="AlphaFoldDB" id="A0AAN9Y9K8"/>
<feature type="compositionally biased region" description="Polar residues" evidence="1">
    <location>
        <begin position="41"/>
        <end position="56"/>
    </location>
</feature>
<dbReference type="Proteomes" id="UP001367676">
    <property type="component" value="Unassembled WGS sequence"/>
</dbReference>
<name>A0AAN9Y9K8_9HEMI</name>
<protein>
    <submittedName>
        <fullName evidence="2">Uncharacterized protein</fullName>
    </submittedName>
</protein>